<evidence type="ECO:0000313" key="2">
    <source>
        <dbReference type="EMBL" id="MDQ0349995.1"/>
    </source>
</evidence>
<organism evidence="2 3">
    <name type="scientific">Ancylobacter vacuolatus</name>
    <dbReference type="NCBI Taxonomy" id="223389"/>
    <lineage>
        <taxon>Bacteria</taxon>
        <taxon>Pseudomonadati</taxon>
        <taxon>Pseudomonadota</taxon>
        <taxon>Alphaproteobacteria</taxon>
        <taxon>Hyphomicrobiales</taxon>
        <taxon>Xanthobacteraceae</taxon>
        <taxon>Ancylobacter</taxon>
    </lineage>
</organism>
<feature type="transmembrane region" description="Helical" evidence="1">
    <location>
        <begin position="378"/>
        <end position="403"/>
    </location>
</feature>
<protein>
    <recommendedName>
        <fullName evidence="4">O-Antigen ligase</fullName>
    </recommendedName>
</protein>
<feature type="transmembrane region" description="Helical" evidence="1">
    <location>
        <begin position="134"/>
        <end position="152"/>
    </location>
</feature>
<evidence type="ECO:0008006" key="4">
    <source>
        <dbReference type="Google" id="ProtNLM"/>
    </source>
</evidence>
<name>A0ABU0DNI0_9HYPH</name>
<comment type="caution">
    <text evidence="2">The sequence shown here is derived from an EMBL/GenBank/DDBJ whole genome shotgun (WGS) entry which is preliminary data.</text>
</comment>
<feature type="transmembrane region" description="Helical" evidence="1">
    <location>
        <begin position="82"/>
        <end position="101"/>
    </location>
</feature>
<reference evidence="2 3" key="1">
    <citation type="submission" date="2023-07" db="EMBL/GenBank/DDBJ databases">
        <title>Genomic Encyclopedia of Type Strains, Phase IV (KMG-IV): sequencing the most valuable type-strain genomes for metagenomic binning, comparative biology and taxonomic classification.</title>
        <authorList>
            <person name="Goeker M."/>
        </authorList>
    </citation>
    <scope>NUCLEOTIDE SEQUENCE [LARGE SCALE GENOMIC DNA]</scope>
    <source>
        <strain evidence="2 3">DSM 1277</strain>
    </source>
</reference>
<feature type="transmembrane region" description="Helical" evidence="1">
    <location>
        <begin position="29"/>
        <end position="62"/>
    </location>
</feature>
<gene>
    <name evidence="2" type="ORF">J2S76_004451</name>
</gene>
<accession>A0ABU0DNI0</accession>
<keyword evidence="1" id="KW-0472">Membrane</keyword>
<keyword evidence="1" id="KW-1133">Transmembrane helix</keyword>
<feature type="transmembrane region" description="Helical" evidence="1">
    <location>
        <begin position="159"/>
        <end position="180"/>
    </location>
</feature>
<proteinExistence type="predicted"/>
<keyword evidence="3" id="KW-1185">Reference proteome</keyword>
<dbReference type="InterPro" id="IPR051533">
    <property type="entry name" value="WaaL-like"/>
</dbReference>
<feature type="transmembrane region" description="Helical" evidence="1">
    <location>
        <begin position="220"/>
        <end position="237"/>
    </location>
</feature>
<evidence type="ECO:0000313" key="3">
    <source>
        <dbReference type="Proteomes" id="UP001238467"/>
    </source>
</evidence>
<dbReference type="PANTHER" id="PTHR37422">
    <property type="entry name" value="TEICHURONIC ACID BIOSYNTHESIS PROTEIN TUAE"/>
    <property type="match status" value="1"/>
</dbReference>
<evidence type="ECO:0000256" key="1">
    <source>
        <dbReference type="SAM" id="Phobius"/>
    </source>
</evidence>
<dbReference type="RefSeq" id="WP_307064157.1">
    <property type="nucleotide sequence ID" value="NZ_JAUSUH010000014.1"/>
</dbReference>
<sequence length="478" mass="51441">MSALAIACFWSLALWGLFSRRQVLVWLFFAMLPFGAFAVVPVQATGGLSLLAVHVTAAFFLLRQILLRRHGLADLLTTALRLPGVILTAFWTVALLVTLFMPRLLAGQVAIVPMATAYQEVALLRPTLQNVSQLAYLTLSTLLVFAFANFFRSPQHQPLILRGLMFSAIVTIITGVLSYLEGFLPLGPFLDAFKNASYALLDNAAISDGSRRLTGLMPEASSYGGLTLGLLACLFFLRGSVEDRAQAVRLNSIIIVLAILLVMSTSSAGYVGLGVLGLLMGLDWFTRAFRINRPRFSYSGVRQDFFLALAIIGFAAAAVMITPGVFEPVMQRLDEIIFSKVETSSYIERSAWTATSLQAGLDSYLVGVGLGSTRASNFAVALFASTGLLGFIFYFCFVARLLLTPAAKGEPRLQGLASGLKWSFFPSFVASLLIGTTPDFGVFEALRFGALMALLQARGAAMPPAGARMVKGASPDAP</sequence>
<dbReference type="EMBL" id="JAUSUH010000014">
    <property type="protein sequence ID" value="MDQ0349995.1"/>
    <property type="molecule type" value="Genomic_DNA"/>
</dbReference>
<feature type="transmembrane region" description="Helical" evidence="1">
    <location>
        <begin position="305"/>
        <end position="326"/>
    </location>
</feature>
<dbReference type="PANTHER" id="PTHR37422:SF13">
    <property type="entry name" value="LIPOPOLYSACCHARIDE BIOSYNTHESIS PROTEIN PA4999-RELATED"/>
    <property type="match status" value="1"/>
</dbReference>
<keyword evidence="1" id="KW-0812">Transmembrane</keyword>
<dbReference type="Proteomes" id="UP001238467">
    <property type="component" value="Unassembled WGS sequence"/>
</dbReference>